<dbReference type="Pfam" id="PF00160">
    <property type="entry name" value="Pro_isomerase"/>
    <property type="match status" value="1"/>
</dbReference>
<evidence type="ECO:0000256" key="4">
    <source>
        <dbReference type="RuleBase" id="RU363019"/>
    </source>
</evidence>
<evidence type="ECO:0000256" key="2">
    <source>
        <dbReference type="ARBA" id="ARBA00023110"/>
    </source>
</evidence>
<organism evidence="7 8">
    <name type="scientific">Caproiciproducens galactitolivorans</name>
    <dbReference type="NCBI Taxonomy" id="642589"/>
    <lineage>
        <taxon>Bacteria</taxon>
        <taxon>Bacillati</taxon>
        <taxon>Bacillota</taxon>
        <taxon>Clostridia</taxon>
        <taxon>Eubacteriales</taxon>
        <taxon>Acutalibacteraceae</taxon>
        <taxon>Caproiciproducens</taxon>
    </lineage>
</organism>
<feature type="chain" id="PRO_5039745528" description="Peptidyl-prolyl cis-trans isomerase" evidence="4">
    <location>
        <begin position="22"/>
        <end position="293"/>
    </location>
</feature>
<dbReference type="PANTHER" id="PTHR45625:SF4">
    <property type="entry name" value="PEPTIDYLPROLYL ISOMERASE DOMAIN AND WD REPEAT-CONTAINING PROTEIN 1"/>
    <property type="match status" value="1"/>
</dbReference>
<dbReference type="PRINTS" id="PR00153">
    <property type="entry name" value="CSAPPISMRASE"/>
</dbReference>
<dbReference type="Proteomes" id="UP000297714">
    <property type="component" value="Unassembled WGS sequence"/>
</dbReference>
<protein>
    <recommendedName>
        <fullName evidence="4">Peptidyl-prolyl cis-trans isomerase</fullName>
        <shortName evidence="4">PPIase</shortName>
        <ecNumber evidence="4">5.2.1.8</ecNumber>
    </recommendedName>
</protein>
<dbReference type="AlphaFoldDB" id="A0A4Z0YJX0"/>
<evidence type="ECO:0000256" key="3">
    <source>
        <dbReference type="ARBA" id="ARBA00023235"/>
    </source>
</evidence>
<comment type="similarity">
    <text evidence="4">Belongs to the cyclophilin-type PPIase family.</text>
</comment>
<dbReference type="EMBL" id="SRMQ01000001">
    <property type="protein sequence ID" value="TGJ77956.1"/>
    <property type="molecule type" value="Genomic_DNA"/>
</dbReference>
<dbReference type="InterPro" id="IPR029000">
    <property type="entry name" value="Cyclophilin-like_dom_sf"/>
</dbReference>
<accession>A0A4Z0YJX0</accession>
<dbReference type="SUPFAM" id="SSF50891">
    <property type="entry name" value="Cyclophilin-like"/>
    <property type="match status" value="1"/>
</dbReference>
<feature type="compositionally biased region" description="Basic and acidic residues" evidence="5">
    <location>
        <begin position="49"/>
        <end position="59"/>
    </location>
</feature>
<feature type="signal peptide" evidence="4">
    <location>
        <begin position="1"/>
        <end position="21"/>
    </location>
</feature>
<dbReference type="CDD" id="cd00317">
    <property type="entry name" value="cyclophilin"/>
    <property type="match status" value="1"/>
</dbReference>
<name>A0A4Z0YJX0_9FIRM</name>
<dbReference type="OrthoDB" id="9807797at2"/>
<feature type="compositionally biased region" description="Low complexity" evidence="5">
    <location>
        <begin position="34"/>
        <end position="48"/>
    </location>
</feature>
<feature type="domain" description="PPIase cyclophilin-type" evidence="6">
    <location>
        <begin position="73"/>
        <end position="287"/>
    </location>
</feature>
<comment type="function">
    <text evidence="1 4">PPIases accelerate the folding of proteins. It catalyzes the cis-trans isomerization of proline imidic peptide bonds in oligopeptides.</text>
</comment>
<gene>
    <name evidence="7" type="ORF">CAGA_03660</name>
</gene>
<feature type="region of interest" description="Disordered" evidence="5">
    <location>
        <begin position="28"/>
        <end position="59"/>
    </location>
</feature>
<comment type="catalytic activity">
    <reaction evidence="4">
        <text>[protein]-peptidylproline (omega=180) = [protein]-peptidylproline (omega=0)</text>
        <dbReference type="Rhea" id="RHEA:16237"/>
        <dbReference type="Rhea" id="RHEA-COMP:10747"/>
        <dbReference type="Rhea" id="RHEA-COMP:10748"/>
        <dbReference type="ChEBI" id="CHEBI:83833"/>
        <dbReference type="ChEBI" id="CHEBI:83834"/>
        <dbReference type="EC" id="5.2.1.8"/>
    </reaction>
</comment>
<proteinExistence type="inferred from homology"/>
<keyword evidence="4" id="KW-0732">Signal</keyword>
<keyword evidence="3 4" id="KW-0413">Isomerase</keyword>
<evidence type="ECO:0000313" key="8">
    <source>
        <dbReference type="Proteomes" id="UP000297714"/>
    </source>
</evidence>
<keyword evidence="2 4" id="KW-0697">Rotamase</keyword>
<dbReference type="PROSITE" id="PS50072">
    <property type="entry name" value="CSA_PPIASE_2"/>
    <property type="match status" value="1"/>
</dbReference>
<dbReference type="PANTHER" id="PTHR45625">
    <property type="entry name" value="PEPTIDYL-PROLYL CIS-TRANS ISOMERASE-RELATED"/>
    <property type="match status" value="1"/>
</dbReference>
<sequence>MQKSRRIIGMIALLAVTLNLAACSGGSAESQVPSTATSAESSTVSQASDDARIRPDDGKKLGYQLEKPANGEEIAVLTTNMGVIKLRLFPQAAPKAVENFKGLVQKGYYNGITFHRVINDFMIQSGDPKGDGTGGESIWNKPFADEFNANLVNIRGSVAMANSGKDTNGSQFFINQKGTKAAIDWSYYQKAFDVYKESPEAFIQQYNTYWLDMSKVTDAYKNIYNQYGGNPTLDGAYNIVEKGHTVFAQVFEGMDVVDKIASLPVVANDLGEKSKPASKVYIEKAEIVPYNSK</sequence>
<evidence type="ECO:0000259" key="6">
    <source>
        <dbReference type="PROSITE" id="PS50072"/>
    </source>
</evidence>
<dbReference type="EC" id="5.2.1.8" evidence="4"/>
<evidence type="ECO:0000256" key="1">
    <source>
        <dbReference type="ARBA" id="ARBA00002388"/>
    </source>
</evidence>
<dbReference type="GO" id="GO:0003755">
    <property type="term" value="F:peptidyl-prolyl cis-trans isomerase activity"/>
    <property type="evidence" value="ECO:0007669"/>
    <property type="project" value="UniProtKB-UniRule"/>
</dbReference>
<dbReference type="InterPro" id="IPR044666">
    <property type="entry name" value="Cyclophilin_A-like"/>
</dbReference>
<dbReference type="InterPro" id="IPR002130">
    <property type="entry name" value="Cyclophilin-type_PPIase_dom"/>
</dbReference>
<reference evidence="7 8" key="1">
    <citation type="submission" date="2019-04" db="EMBL/GenBank/DDBJ databases">
        <authorList>
            <person name="Poehlein A."/>
            <person name="Bengelsdorf F.R."/>
            <person name="Duerre P."/>
            <person name="Daniel R."/>
        </authorList>
    </citation>
    <scope>NUCLEOTIDE SEQUENCE [LARGE SCALE GENOMIC DNA]</scope>
    <source>
        <strain evidence="7 8">BS-1</strain>
    </source>
</reference>
<comment type="caution">
    <text evidence="7">The sequence shown here is derived from an EMBL/GenBank/DDBJ whole genome shotgun (WGS) entry which is preliminary data.</text>
</comment>
<dbReference type="Gene3D" id="2.40.100.10">
    <property type="entry name" value="Cyclophilin-like"/>
    <property type="match status" value="1"/>
</dbReference>
<keyword evidence="8" id="KW-1185">Reference proteome</keyword>
<evidence type="ECO:0000256" key="5">
    <source>
        <dbReference type="SAM" id="MobiDB-lite"/>
    </source>
</evidence>
<dbReference type="RefSeq" id="WP_135657086.1">
    <property type="nucleotide sequence ID" value="NZ_JAJUFJ010000001.1"/>
</dbReference>
<evidence type="ECO:0000313" key="7">
    <source>
        <dbReference type="EMBL" id="TGJ77956.1"/>
    </source>
</evidence>